<dbReference type="InterPro" id="IPR012590">
    <property type="entry name" value="POPLD_dom"/>
</dbReference>
<feature type="compositionally biased region" description="Polar residues" evidence="4">
    <location>
        <begin position="32"/>
        <end position="42"/>
    </location>
</feature>
<feature type="domain" description="Pop1 N-terminal" evidence="5">
    <location>
        <begin position="124"/>
        <end position="202"/>
    </location>
</feature>
<feature type="region of interest" description="Disordered" evidence="4">
    <location>
        <begin position="490"/>
        <end position="529"/>
    </location>
</feature>
<evidence type="ECO:0000256" key="2">
    <source>
        <dbReference type="ARBA" id="ARBA00022694"/>
    </source>
</evidence>
<feature type="region of interest" description="Disordered" evidence="4">
    <location>
        <begin position="265"/>
        <end position="288"/>
    </location>
</feature>
<keyword evidence="2" id="KW-0819">tRNA processing</keyword>
<dbReference type="InParanoid" id="D8Q015"/>
<sequence>MAPKRPNTAEETATARKKAKTTAARTIRIQEPSAQAGPSSVTLDSMKKLPGAIQVEKFAEARAFEIDAMHNAMQNSSEHSAQRAWQALPRHLRRRAASHDPRRVPTRLRERAKAEIDGPIRKRRHKVKKGTTTAKEFAKRQRDKSWLETHVWHAKRMIMMNMWGYRLAVKPTEKSFRPSHRAAMHGSILHDASYEGPIEVSGPLEILKLALEQCCDCQGPSPAAPRFADGSRAFNTYIYEFQTYPLALVSPASIIWQPRNSIPQKPANKIRGKGKGKATTTSGATCTPASPAAETRTLWLRCHADAFQWVFQILQRSITFALDTFNKAHPDEPSQDVEIADLRGEVNIFEIMGPQANQVLRGALRAVPRGEGEFDQFWASLKDLQTSGAVPRGMIVGFTVDDPRLRFPPKRAKPDDEAAQSQSPTFPSPALAASTIWDPDVRKKLSVPRYTQKQLDERRAKNLVPGTPLNTLRLDNRVPVLLIQRSVEPLSSSTSGTSSLASSAATSRTSSFNRTNSSNSPLTSPSTPSQPIHGWTLIFPAGWGMAFLPSLVHTGTRVAGQRERASQSFEAGVPHFPQDVPGDWTTLVQFGSHEKWWATRSMEEHARWERTPPSKRPNWLKLGTASMWIPDWWRVLGIEPPTEVFVSAQREEEVVNDANMEDAEDAEKPPWLLRGPETRQVLQRLTSVLLPAEALKSEILRLRGKRGLPPPGQDANADRNSATTIAATIPDPRNPISTADIAKADTLLQTALIQVRVQMCRRGRPGDLAAIYAVDDAERRNWARALAEKPRQPVVELPEDSDSDDEAAVEGEDRDNIGFVTTGNYSLARGEGFGFGSIALTALLKLEEQRVRCVLLTLCHLMFS</sequence>
<dbReference type="Pfam" id="PF06978">
    <property type="entry name" value="POP1_N"/>
    <property type="match status" value="1"/>
</dbReference>
<dbReference type="VEuPathDB" id="FungiDB:SCHCODRAFT_02685557"/>
<dbReference type="InterPro" id="IPR009723">
    <property type="entry name" value="Pop1_N"/>
</dbReference>
<dbReference type="PANTHER" id="PTHR22731">
    <property type="entry name" value="RIBONUCLEASES P/MRP PROTEIN SUBUNIT POP1"/>
    <property type="match status" value="1"/>
</dbReference>
<dbReference type="InterPro" id="IPR039182">
    <property type="entry name" value="Pop1"/>
</dbReference>
<dbReference type="FunCoup" id="D8Q015">
    <property type="interactions" value="409"/>
</dbReference>
<evidence type="ECO:0000313" key="9">
    <source>
        <dbReference type="Proteomes" id="UP000007431"/>
    </source>
</evidence>
<keyword evidence="9" id="KW-1185">Reference proteome</keyword>
<dbReference type="OMA" id="KALSPMC"/>
<feature type="region of interest" description="Disordered" evidence="4">
    <location>
        <begin position="1"/>
        <end position="42"/>
    </location>
</feature>
<dbReference type="EMBL" id="GL377304">
    <property type="protein sequence ID" value="EFI98953.1"/>
    <property type="molecule type" value="Genomic_DNA"/>
</dbReference>
<keyword evidence="3" id="KW-0539">Nucleus</keyword>
<gene>
    <name evidence="8" type="ORF">SCHCODRAFT_66690</name>
</gene>
<comment type="subcellular location">
    <subcellularLocation>
        <location evidence="1">Nucleus</location>
    </subcellularLocation>
</comment>
<evidence type="ECO:0000256" key="4">
    <source>
        <dbReference type="SAM" id="MobiDB-lite"/>
    </source>
</evidence>
<dbReference type="HOGENOM" id="CLU_007205_2_0_1"/>
<dbReference type="Pfam" id="PF08170">
    <property type="entry name" value="POPLD"/>
    <property type="match status" value="1"/>
</dbReference>
<reference evidence="8 9" key="1">
    <citation type="journal article" date="2010" name="Nat. Biotechnol.">
        <title>Genome sequence of the model mushroom Schizophyllum commune.</title>
        <authorList>
            <person name="Ohm R.A."/>
            <person name="de Jong J.F."/>
            <person name="Lugones L.G."/>
            <person name="Aerts A."/>
            <person name="Kothe E."/>
            <person name="Stajich J.E."/>
            <person name="de Vries R.P."/>
            <person name="Record E."/>
            <person name="Levasseur A."/>
            <person name="Baker S.E."/>
            <person name="Bartholomew K.A."/>
            <person name="Coutinho P.M."/>
            <person name="Erdmann S."/>
            <person name="Fowler T.J."/>
            <person name="Gathman A.C."/>
            <person name="Lombard V."/>
            <person name="Henrissat B."/>
            <person name="Knabe N."/>
            <person name="Kuees U."/>
            <person name="Lilly W.W."/>
            <person name="Lindquist E."/>
            <person name="Lucas S."/>
            <person name="Magnuson J.K."/>
            <person name="Piumi F."/>
            <person name="Raudaskoski M."/>
            <person name="Salamov A."/>
            <person name="Schmutz J."/>
            <person name="Schwarze F.W.M.R."/>
            <person name="vanKuyk P.A."/>
            <person name="Horton J.S."/>
            <person name="Grigoriev I.V."/>
            <person name="Woesten H.A.B."/>
        </authorList>
    </citation>
    <scope>NUCLEOTIDE SEQUENCE [LARGE SCALE GENOMIC DNA]</scope>
    <source>
        <strain evidence="9">H4-8 / FGSC 9210</strain>
    </source>
</reference>
<evidence type="ECO:0000259" key="6">
    <source>
        <dbReference type="Pfam" id="PF08170"/>
    </source>
</evidence>
<evidence type="ECO:0000259" key="7">
    <source>
        <dbReference type="Pfam" id="PF22770"/>
    </source>
</evidence>
<proteinExistence type="predicted"/>
<name>D8Q015_SCHCM</name>
<dbReference type="GO" id="GO:0005655">
    <property type="term" value="C:nucleolar ribonuclease P complex"/>
    <property type="evidence" value="ECO:0007669"/>
    <property type="project" value="InterPro"/>
</dbReference>
<dbReference type="eggNOG" id="KOG3322">
    <property type="taxonomic scope" value="Eukaryota"/>
</dbReference>
<evidence type="ECO:0000256" key="1">
    <source>
        <dbReference type="ARBA" id="ARBA00004123"/>
    </source>
</evidence>
<dbReference type="AlphaFoldDB" id="D8Q015"/>
<organism evidence="9">
    <name type="scientific">Schizophyllum commune (strain H4-8 / FGSC 9210)</name>
    <name type="common">Split gill fungus</name>
    <dbReference type="NCBI Taxonomy" id="578458"/>
    <lineage>
        <taxon>Eukaryota</taxon>
        <taxon>Fungi</taxon>
        <taxon>Dikarya</taxon>
        <taxon>Basidiomycota</taxon>
        <taxon>Agaricomycotina</taxon>
        <taxon>Agaricomycetes</taxon>
        <taxon>Agaricomycetidae</taxon>
        <taxon>Agaricales</taxon>
        <taxon>Schizophyllaceae</taxon>
        <taxon>Schizophyllum</taxon>
    </lineage>
</organism>
<dbReference type="Pfam" id="PF22770">
    <property type="entry name" value="POP1_C"/>
    <property type="match status" value="1"/>
</dbReference>
<feature type="compositionally biased region" description="Low complexity" evidence="4">
    <location>
        <begin position="277"/>
        <end position="288"/>
    </location>
</feature>
<dbReference type="InterPro" id="IPR055079">
    <property type="entry name" value="POP1_C"/>
</dbReference>
<feature type="compositionally biased region" description="Acidic residues" evidence="4">
    <location>
        <begin position="797"/>
        <end position="813"/>
    </location>
</feature>
<dbReference type="STRING" id="578458.D8Q015"/>
<feature type="domain" description="POPLD" evidence="6">
    <location>
        <begin position="534"/>
        <end position="632"/>
    </location>
</feature>
<protein>
    <recommendedName>
        <fullName evidence="10">Pop1 N-terminal domain-containing protein</fullName>
    </recommendedName>
</protein>
<feature type="region of interest" description="Disordered" evidence="4">
    <location>
        <begin position="793"/>
        <end position="813"/>
    </location>
</feature>
<dbReference type="Proteomes" id="UP000007431">
    <property type="component" value="Unassembled WGS sequence"/>
</dbReference>
<evidence type="ECO:0000256" key="3">
    <source>
        <dbReference type="ARBA" id="ARBA00023242"/>
    </source>
</evidence>
<dbReference type="SUPFAM" id="SSF103025">
    <property type="entry name" value="Folate-binding domain"/>
    <property type="match status" value="1"/>
</dbReference>
<evidence type="ECO:0000259" key="5">
    <source>
        <dbReference type="Pfam" id="PF06978"/>
    </source>
</evidence>
<evidence type="ECO:0000313" key="8">
    <source>
        <dbReference type="EMBL" id="EFI98953.1"/>
    </source>
</evidence>
<feature type="region of interest" description="Disordered" evidence="4">
    <location>
        <begin position="406"/>
        <end position="433"/>
    </location>
</feature>
<evidence type="ECO:0008006" key="10">
    <source>
        <dbReference type="Google" id="ProtNLM"/>
    </source>
</evidence>
<feature type="domain" description="POP1 C-terminal" evidence="7">
    <location>
        <begin position="802"/>
        <end position="850"/>
    </location>
</feature>
<accession>D8Q015</accession>
<dbReference type="PANTHER" id="PTHR22731:SF3">
    <property type="entry name" value="RIBONUCLEASES P_MRP PROTEIN SUBUNIT POP1"/>
    <property type="match status" value="1"/>
</dbReference>
<feature type="compositionally biased region" description="Low complexity" evidence="4">
    <location>
        <begin position="491"/>
        <end position="529"/>
    </location>
</feature>
<dbReference type="GO" id="GO:0000172">
    <property type="term" value="C:ribonuclease MRP complex"/>
    <property type="evidence" value="ECO:0007669"/>
    <property type="project" value="InterPro"/>
</dbReference>
<dbReference type="GO" id="GO:0001682">
    <property type="term" value="P:tRNA 5'-leader removal"/>
    <property type="evidence" value="ECO:0007669"/>
    <property type="project" value="InterPro"/>
</dbReference>